<proteinExistence type="inferred from homology"/>
<evidence type="ECO:0000256" key="4">
    <source>
        <dbReference type="ARBA" id="ARBA00022723"/>
    </source>
</evidence>
<keyword evidence="10" id="KW-0119">Carbohydrate metabolism</keyword>
<evidence type="ECO:0000256" key="7">
    <source>
        <dbReference type="ARBA" id="ARBA00022840"/>
    </source>
</evidence>
<dbReference type="FunFam" id="3.30.70.890:FF:000001">
    <property type="entry name" value="Galactokinase"/>
    <property type="match status" value="1"/>
</dbReference>
<dbReference type="GO" id="GO:0046872">
    <property type="term" value="F:metal ion binding"/>
    <property type="evidence" value="ECO:0007669"/>
    <property type="project" value="UniProtKB-KW"/>
</dbReference>
<keyword evidence="3 15" id="KW-0808">Transferase</keyword>
<dbReference type="SUPFAM" id="SSF54211">
    <property type="entry name" value="Ribosomal protein S5 domain 2-like"/>
    <property type="match status" value="1"/>
</dbReference>
<keyword evidence="2" id="KW-0963">Cytoplasm</keyword>
<dbReference type="PRINTS" id="PR00959">
    <property type="entry name" value="MEVGALKINASE"/>
</dbReference>
<dbReference type="RefSeq" id="WP_129577552.1">
    <property type="nucleotide sequence ID" value="NZ_CP012672.1"/>
</dbReference>
<dbReference type="PROSITE" id="PS00627">
    <property type="entry name" value="GHMP_KINASES_ATP"/>
    <property type="match status" value="1"/>
</dbReference>
<keyword evidence="7" id="KW-0067">ATP-binding</keyword>
<keyword evidence="8" id="KW-0460">Magnesium</keyword>
<dbReference type="InterPro" id="IPR006203">
    <property type="entry name" value="GHMP_knse_ATP-bd_CS"/>
</dbReference>
<dbReference type="PIRSF" id="PIRSF000530">
    <property type="entry name" value="Galactokinase"/>
    <property type="match status" value="1"/>
</dbReference>
<dbReference type="InterPro" id="IPR006204">
    <property type="entry name" value="GHMP_kinase_N_dom"/>
</dbReference>
<dbReference type="GO" id="GO:0004335">
    <property type="term" value="F:galactokinase activity"/>
    <property type="evidence" value="ECO:0007669"/>
    <property type="project" value="UniProtKB-UniRule"/>
</dbReference>
<dbReference type="NCBIfam" id="TIGR00131">
    <property type="entry name" value="gal_kin"/>
    <property type="match status" value="1"/>
</dbReference>
<dbReference type="Pfam" id="PF10509">
    <property type="entry name" value="GalKase_gal_bdg"/>
    <property type="match status" value="1"/>
</dbReference>
<evidence type="ECO:0000259" key="12">
    <source>
        <dbReference type="Pfam" id="PF00288"/>
    </source>
</evidence>
<dbReference type="GO" id="GO:0005524">
    <property type="term" value="F:ATP binding"/>
    <property type="evidence" value="ECO:0007669"/>
    <property type="project" value="UniProtKB-UniRule"/>
</dbReference>
<reference evidence="15 16" key="1">
    <citation type="submission" date="2015-09" db="EMBL/GenBank/DDBJ databases">
        <title>Sorangium comparison.</title>
        <authorList>
            <person name="Zaburannyi N."/>
            <person name="Bunk B."/>
            <person name="Overmann J."/>
            <person name="Mueller R."/>
        </authorList>
    </citation>
    <scope>NUCLEOTIDE SEQUENCE [LARGE SCALE GENOMIC DNA]</scope>
    <source>
        <strain evidence="15 16">So ce836</strain>
    </source>
</reference>
<dbReference type="EC" id="2.7.1.6" evidence="11"/>
<feature type="domain" description="GHMP kinase N-terminal" evidence="12">
    <location>
        <begin position="91"/>
        <end position="175"/>
    </location>
</feature>
<dbReference type="InterPro" id="IPR019539">
    <property type="entry name" value="GalKase_N"/>
</dbReference>
<dbReference type="Gene3D" id="3.30.230.10">
    <property type="match status" value="1"/>
</dbReference>
<accession>A0A4P2QVD6</accession>
<evidence type="ECO:0000256" key="1">
    <source>
        <dbReference type="ARBA" id="ARBA00006566"/>
    </source>
</evidence>
<keyword evidence="9" id="KW-0299">Galactose metabolism</keyword>
<name>A0A4P2QVD6_SORCE</name>
<comment type="similarity">
    <text evidence="1">Belongs to the GHMP kinase family. GalK subfamily.</text>
</comment>
<dbReference type="Pfam" id="PF00288">
    <property type="entry name" value="GHMP_kinases_N"/>
    <property type="match status" value="1"/>
</dbReference>
<evidence type="ECO:0000313" key="16">
    <source>
        <dbReference type="Proteomes" id="UP000295497"/>
    </source>
</evidence>
<evidence type="ECO:0000256" key="9">
    <source>
        <dbReference type="ARBA" id="ARBA00023144"/>
    </source>
</evidence>
<keyword evidence="5" id="KW-0547">Nucleotide-binding</keyword>
<dbReference type="PANTHER" id="PTHR10457">
    <property type="entry name" value="MEVALONATE KINASE/GALACTOKINASE"/>
    <property type="match status" value="1"/>
</dbReference>
<dbReference type="PROSITE" id="PS00106">
    <property type="entry name" value="GALACTOKINASE"/>
    <property type="match status" value="1"/>
</dbReference>
<dbReference type="InterPro" id="IPR019741">
    <property type="entry name" value="Galactokinase_CS"/>
</dbReference>
<gene>
    <name evidence="15" type="primary">galK</name>
    <name evidence="15" type="ORF">SOCE836_064970</name>
</gene>
<evidence type="ECO:0000256" key="3">
    <source>
        <dbReference type="ARBA" id="ARBA00022679"/>
    </source>
</evidence>
<sequence>MTARGQGFEAVFGRPAKLLAEAPGRVNLIGEHTDYNGGYVLPTAIPQKTRVEIAPRDDGLIQVVTENVDGGAQLSFRAGEEARRGLWLDYVQGITAVLRGRGVSIPGFDARIESSVPLGSGLSSSASLLVALARALRAMLGLSIDDVEIARIAHAAEHDFVGAPVGTMDQMAASLADERTALFLDTRTLAFERIPLPAEAELLVVNSGVAHQHASGDYKTRRAECERAAALLGVPQLRDVDAAAEQRIASLPAPLDRRARHVVTENARVLAAVAALRAGDLGRLGELFDASHRSMRDDFEVSVPAVDALVESARAQPDVFGARLTGGGFGGSIVALVKRGCAAQVGRAVVEAYARAPAAQGRRATVLVGGAAP</sequence>
<dbReference type="SUPFAM" id="SSF55060">
    <property type="entry name" value="GHMP Kinase, C-terminal domain"/>
    <property type="match status" value="1"/>
</dbReference>
<dbReference type="InterPro" id="IPR014721">
    <property type="entry name" value="Ribsml_uS5_D2-typ_fold_subgr"/>
</dbReference>
<dbReference type="PRINTS" id="PR00473">
    <property type="entry name" value="GALCTOKINASE"/>
</dbReference>
<dbReference type="Gene3D" id="3.30.70.890">
    <property type="entry name" value="GHMP kinase, C-terminal domain"/>
    <property type="match status" value="1"/>
</dbReference>
<evidence type="ECO:0000256" key="5">
    <source>
        <dbReference type="ARBA" id="ARBA00022741"/>
    </source>
</evidence>
<evidence type="ECO:0000256" key="6">
    <source>
        <dbReference type="ARBA" id="ARBA00022777"/>
    </source>
</evidence>
<evidence type="ECO:0000256" key="2">
    <source>
        <dbReference type="ARBA" id="ARBA00022490"/>
    </source>
</evidence>
<feature type="domain" description="GHMP kinase C-terminal" evidence="13">
    <location>
        <begin position="273"/>
        <end position="353"/>
    </location>
</feature>
<organism evidence="15 16">
    <name type="scientific">Sorangium cellulosum</name>
    <name type="common">Polyangium cellulosum</name>
    <dbReference type="NCBI Taxonomy" id="56"/>
    <lineage>
        <taxon>Bacteria</taxon>
        <taxon>Pseudomonadati</taxon>
        <taxon>Myxococcota</taxon>
        <taxon>Polyangia</taxon>
        <taxon>Polyangiales</taxon>
        <taxon>Polyangiaceae</taxon>
        <taxon>Sorangium</taxon>
    </lineage>
</organism>
<dbReference type="PANTHER" id="PTHR10457:SF7">
    <property type="entry name" value="GALACTOKINASE-RELATED"/>
    <property type="match status" value="1"/>
</dbReference>
<evidence type="ECO:0000313" key="15">
    <source>
        <dbReference type="EMBL" id="AUX34325.1"/>
    </source>
</evidence>
<dbReference type="AlphaFoldDB" id="A0A4P2QVD6"/>
<dbReference type="InterPro" id="IPR000705">
    <property type="entry name" value="Galactokinase"/>
</dbReference>
<evidence type="ECO:0000256" key="11">
    <source>
        <dbReference type="NCBIfam" id="TIGR00131"/>
    </source>
</evidence>
<evidence type="ECO:0000259" key="14">
    <source>
        <dbReference type="Pfam" id="PF10509"/>
    </source>
</evidence>
<dbReference type="InterPro" id="IPR020568">
    <property type="entry name" value="Ribosomal_Su5_D2-typ_SF"/>
</dbReference>
<dbReference type="InterPro" id="IPR006206">
    <property type="entry name" value="Mevalonate/galactokinase"/>
</dbReference>
<feature type="domain" description="Galactokinase N-terminal" evidence="14">
    <location>
        <begin position="7"/>
        <end position="55"/>
    </location>
</feature>
<dbReference type="FunFam" id="3.30.230.10:FF:000017">
    <property type="entry name" value="Galactokinase"/>
    <property type="match status" value="1"/>
</dbReference>
<keyword evidence="6 15" id="KW-0418">Kinase</keyword>
<keyword evidence="4" id="KW-0479">Metal-binding</keyword>
<evidence type="ECO:0000259" key="13">
    <source>
        <dbReference type="Pfam" id="PF08544"/>
    </source>
</evidence>
<dbReference type="Proteomes" id="UP000295497">
    <property type="component" value="Chromosome"/>
</dbReference>
<protein>
    <recommendedName>
        <fullName evidence="11">Galactokinase</fullName>
        <ecNumber evidence="11">2.7.1.6</ecNumber>
    </recommendedName>
</protein>
<dbReference type="EMBL" id="CP012672">
    <property type="protein sequence ID" value="AUX34325.1"/>
    <property type="molecule type" value="Genomic_DNA"/>
</dbReference>
<evidence type="ECO:0000256" key="8">
    <source>
        <dbReference type="ARBA" id="ARBA00022842"/>
    </source>
</evidence>
<evidence type="ECO:0000256" key="10">
    <source>
        <dbReference type="ARBA" id="ARBA00023277"/>
    </source>
</evidence>
<dbReference type="GO" id="GO:0006012">
    <property type="term" value="P:galactose metabolic process"/>
    <property type="evidence" value="ECO:0007669"/>
    <property type="project" value="UniProtKB-UniRule"/>
</dbReference>
<dbReference type="InterPro" id="IPR013750">
    <property type="entry name" value="GHMP_kinase_C_dom"/>
</dbReference>
<dbReference type="Pfam" id="PF08544">
    <property type="entry name" value="GHMP_kinases_C"/>
    <property type="match status" value="1"/>
</dbReference>
<dbReference type="InterPro" id="IPR036554">
    <property type="entry name" value="GHMP_kinase_C_sf"/>
</dbReference>
<dbReference type="GO" id="GO:0005829">
    <property type="term" value="C:cytosol"/>
    <property type="evidence" value="ECO:0007669"/>
    <property type="project" value="TreeGrafter"/>
</dbReference>